<keyword evidence="3" id="KW-1185">Reference proteome</keyword>
<protein>
    <submittedName>
        <fullName evidence="2">Uncharacterized protein</fullName>
    </submittedName>
</protein>
<dbReference type="AlphaFoldDB" id="A0A7N0V0S1"/>
<proteinExistence type="predicted"/>
<dbReference type="EnsemblPlants" id="Kaladp0095s0087.1.v1.1">
    <property type="protein sequence ID" value="Kaladp0095s0087.1.v1.1.CDS.1"/>
    <property type="gene ID" value="Kaladp0095s0087.v1.1"/>
</dbReference>
<organism evidence="2 3">
    <name type="scientific">Kalanchoe fedtschenkoi</name>
    <name type="common">Lavender scallops</name>
    <name type="synonym">South American air plant</name>
    <dbReference type="NCBI Taxonomy" id="63787"/>
    <lineage>
        <taxon>Eukaryota</taxon>
        <taxon>Viridiplantae</taxon>
        <taxon>Streptophyta</taxon>
        <taxon>Embryophyta</taxon>
        <taxon>Tracheophyta</taxon>
        <taxon>Spermatophyta</taxon>
        <taxon>Magnoliopsida</taxon>
        <taxon>eudicotyledons</taxon>
        <taxon>Gunneridae</taxon>
        <taxon>Pentapetalae</taxon>
        <taxon>Saxifragales</taxon>
        <taxon>Crassulaceae</taxon>
        <taxon>Kalanchoe</taxon>
    </lineage>
</organism>
<reference evidence="2" key="1">
    <citation type="submission" date="2021-01" db="UniProtKB">
        <authorList>
            <consortium name="EnsemblPlants"/>
        </authorList>
    </citation>
    <scope>IDENTIFICATION</scope>
</reference>
<evidence type="ECO:0000313" key="3">
    <source>
        <dbReference type="Proteomes" id="UP000594263"/>
    </source>
</evidence>
<dbReference type="Gramene" id="Kaladp0095s0087.1.v1.1">
    <property type="protein sequence ID" value="Kaladp0095s0087.1.v1.1.CDS.1"/>
    <property type="gene ID" value="Kaladp0095s0087.v1.1"/>
</dbReference>
<name>A0A7N0V0S1_KALFE</name>
<feature type="region of interest" description="Disordered" evidence="1">
    <location>
        <begin position="29"/>
        <end position="72"/>
    </location>
</feature>
<accession>A0A7N0V0S1</accession>
<sequence>MSVSFEALAMAGVDWAEYGKSVEEWEREDLEMQPPEHLLADEEEEEDNEGVDHQGSIEDDAEGLATPATKSQCPSKLGNVVKLPSLEDDVMESFKAWWSSSKRGCFRAARIDFNLNMNKIIHTLERLL</sequence>
<evidence type="ECO:0000313" key="2">
    <source>
        <dbReference type="EnsemblPlants" id="Kaladp0095s0087.1.v1.1.CDS.1"/>
    </source>
</evidence>
<dbReference type="Proteomes" id="UP000594263">
    <property type="component" value="Unplaced"/>
</dbReference>
<evidence type="ECO:0000256" key="1">
    <source>
        <dbReference type="SAM" id="MobiDB-lite"/>
    </source>
</evidence>